<dbReference type="GO" id="GO:0007165">
    <property type="term" value="P:signal transduction"/>
    <property type="evidence" value="ECO:0007669"/>
    <property type="project" value="InterPro"/>
</dbReference>
<accession>A0A5N4DZ23</accession>
<organism evidence="19 20">
    <name type="scientific">Camelus dromedarius</name>
    <name type="common">Dromedary</name>
    <name type="synonym">Arabian camel</name>
    <dbReference type="NCBI Taxonomy" id="9838"/>
    <lineage>
        <taxon>Eukaryota</taxon>
        <taxon>Metazoa</taxon>
        <taxon>Chordata</taxon>
        <taxon>Craniata</taxon>
        <taxon>Vertebrata</taxon>
        <taxon>Euteleostomi</taxon>
        <taxon>Mammalia</taxon>
        <taxon>Eutheria</taxon>
        <taxon>Laurasiatheria</taxon>
        <taxon>Artiodactyla</taxon>
        <taxon>Tylopoda</taxon>
        <taxon>Camelidae</taxon>
        <taxon>Camelus</taxon>
    </lineage>
</organism>
<dbReference type="Pfam" id="PF00071">
    <property type="entry name" value="Ras"/>
    <property type="match status" value="1"/>
</dbReference>
<dbReference type="InterPro" id="IPR020849">
    <property type="entry name" value="Small_GTPase_Ras-type"/>
</dbReference>
<dbReference type="PROSITE" id="PS51419">
    <property type="entry name" value="RAB"/>
    <property type="match status" value="1"/>
</dbReference>
<evidence type="ECO:0000256" key="10">
    <source>
        <dbReference type="ARBA" id="ARBA00023288"/>
    </source>
</evidence>
<evidence type="ECO:0000256" key="8">
    <source>
        <dbReference type="ARBA" id="ARBA00023134"/>
    </source>
</evidence>
<dbReference type="AlphaFoldDB" id="A0A5N4DZ23"/>
<keyword evidence="4" id="KW-0479">Metal-binding</keyword>
<evidence type="ECO:0000256" key="18">
    <source>
        <dbReference type="ARBA" id="ARBA00093480"/>
    </source>
</evidence>
<evidence type="ECO:0000256" key="3">
    <source>
        <dbReference type="ARBA" id="ARBA00022481"/>
    </source>
</evidence>
<dbReference type="PANTHER" id="PTHR24070">
    <property type="entry name" value="RAS, DI-RAS, AND RHEB FAMILY MEMBERS OF SMALL GTPASE SUPERFAMILY"/>
    <property type="match status" value="1"/>
</dbReference>
<comment type="similarity">
    <text evidence="13">Belongs to the small GTPase superfamily. Rheb family.</text>
</comment>
<dbReference type="GO" id="GO:0003924">
    <property type="term" value="F:GTPase activity"/>
    <property type="evidence" value="ECO:0007669"/>
    <property type="project" value="InterPro"/>
</dbReference>
<dbReference type="EMBL" id="JWIN03000007">
    <property type="protein sequence ID" value="KAB1276438.1"/>
    <property type="molecule type" value="Genomic_DNA"/>
</dbReference>
<protein>
    <recommendedName>
        <fullName evidence="16">GTP-binding protein Rheb</fullName>
    </recommendedName>
    <alternativeName>
        <fullName evidence="17">Ras homolog enriched in brain</fullName>
    </alternativeName>
</protein>
<evidence type="ECO:0000256" key="9">
    <source>
        <dbReference type="ARBA" id="ARBA00023136"/>
    </source>
</evidence>
<dbReference type="Proteomes" id="UP000299084">
    <property type="component" value="Unassembled WGS sequence"/>
</dbReference>
<keyword evidence="9" id="KW-0472">Membrane</keyword>
<dbReference type="FunFam" id="3.40.50.300:FF:000273">
    <property type="entry name" value="GTP-binding protein Rheb homolog"/>
    <property type="match status" value="1"/>
</dbReference>
<keyword evidence="6" id="KW-0378">Hydrolase</keyword>
<dbReference type="PRINTS" id="PR00449">
    <property type="entry name" value="RASTRNSFRMNG"/>
</dbReference>
<dbReference type="InterPro" id="IPR001806">
    <property type="entry name" value="Small_GTPase"/>
</dbReference>
<evidence type="ECO:0000256" key="12">
    <source>
        <dbReference type="ARBA" id="ARBA00037811"/>
    </source>
</evidence>
<reference evidence="19 20" key="1">
    <citation type="journal article" date="2019" name="Mol. Ecol. Resour.">
        <title>Improving Illumina assemblies with Hi-C and long reads: an example with the North African dromedary.</title>
        <authorList>
            <person name="Elbers J.P."/>
            <person name="Rogers M.F."/>
            <person name="Perelman P.L."/>
            <person name="Proskuryakova A.A."/>
            <person name="Serdyukova N.A."/>
            <person name="Johnson W.E."/>
            <person name="Horin P."/>
            <person name="Corander J."/>
            <person name="Murphy D."/>
            <person name="Burger P.A."/>
        </authorList>
    </citation>
    <scope>NUCLEOTIDE SEQUENCE [LARGE SCALE GENOMIC DNA]</scope>
    <source>
        <strain evidence="19">Drom800</strain>
        <tissue evidence="19">Blood</tissue>
    </source>
</reference>
<dbReference type="PROSITE" id="PS51421">
    <property type="entry name" value="RAS"/>
    <property type="match status" value="1"/>
</dbReference>
<comment type="subunit">
    <text evidence="18">Associates with the mTORC1 complex (MTOR, MLST8 and RPTOR) in a guanyl nucleotide-independent manner. Interacts with TSC2. Interacts with MCRS1; the interaction maintains RHEB at the lysosome in its active GTP-bound form and prevents its interaction with the mTORC1 complex inhibitor TSC2, ensuring activation of the mTORC1 complex by RHEB. Interacts (when prenylated) with PDE6D; this promotes release from membranes.</text>
</comment>
<keyword evidence="7" id="KW-0460">Magnesium</keyword>
<dbReference type="CDD" id="cd04137">
    <property type="entry name" value="RheB"/>
    <property type="match status" value="1"/>
</dbReference>
<evidence type="ECO:0000313" key="20">
    <source>
        <dbReference type="Proteomes" id="UP000299084"/>
    </source>
</evidence>
<comment type="catalytic activity">
    <reaction evidence="14">
        <text>GTP + H2O = GDP + phosphate + H(+)</text>
        <dbReference type="Rhea" id="RHEA:19669"/>
        <dbReference type="ChEBI" id="CHEBI:15377"/>
        <dbReference type="ChEBI" id="CHEBI:15378"/>
        <dbReference type="ChEBI" id="CHEBI:37565"/>
        <dbReference type="ChEBI" id="CHEBI:43474"/>
        <dbReference type="ChEBI" id="CHEBI:58189"/>
    </reaction>
    <physiologicalReaction direction="left-to-right" evidence="14">
        <dbReference type="Rhea" id="RHEA:19670"/>
    </physiologicalReaction>
</comment>
<evidence type="ECO:0000256" key="17">
    <source>
        <dbReference type="ARBA" id="ARBA00082764"/>
    </source>
</evidence>
<keyword evidence="3" id="KW-0488">Methylation</keyword>
<evidence type="ECO:0000256" key="15">
    <source>
        <dbReference type="ARBA" id="ARBA00054514"/>
    </source>
</evidence>
<dbReference type="GO" id="GO:0005525">
    <property type="term" value="F:GTP binding"/>
    <property type="evidence" value="ECO:0007669"/>
    <property type="project" value="UniProtKB-KW"/>
</dbReference>
<keyword evidence="20" id="KW-1185">Reference proteome</keyword>
<dbReference type="SMART" id="SM00174">
    <property type="entry name" value="RHO"/>
    <property type="match status" value="1"/>
</dbReference>
<dbReference type="GO" id="GO:0005765">
    <property type="term" value="C:lysosomal membrane"/>
    <property type="evidence" value="ECO:0007669"/>
    <property type="project" value="UniProtKB-SubCell"/>
</dbReference>
<dbReference type="GO" id="GO:0000139">
    <property type="term" value="C:Golgi membrane"/>
    <property type="evidence" value="ECO:0007669"/>
    <property type="project" value="UniProtKB-SubCell"/>
</dbReference>
<name>A0A5N4DZ23_CAMDR</name>
<keyword evidence="8" id="KW-0342">GTP-binding</keyword>
<evidence type="ECO:0000313" key="19">
    <source>
        <dbReference type="EMBL" id="KAB1276438.1"/>
    </source>
</evidence>
<dbReference type="PROSITE" id="PS51420">
    <property type="entry name" value="RHO"/>
    <property type="match status" value="1"/>
</dbReference>
<proteinExistence type="inferred from homology"/>
<dbReference type="SMART" id="SM00173">
    <property type="entry name" value="RAS"/>
    <property type="match status" value="1"/>
</dbReference>
<dbReference type="SUPFAM" id="SSF52540">
    <property type="entry name" value="P-loop containing nucleoside triphosphate hydrolases"/>
    <property type="match status" value="1"/>
</dbReference>
<gene>
    <name evidence="19" type="ORF">Cadr_000008676</name>
</gene>
<keyword evidence="5" id="KW-0547">Nucleotide-binding</keyword>
<evidence type="ECO:0000256" key="6">
    <source>
        <dbReference type="ARBA" id="ARBA00022801"/>
    </source>
</evidence>
<evidence type="ECO:0000256" key="13">
    <source>
        <dbReference type="ARBA" id="ARBA00037969"/>
    </source>
</evidence>
<evidence type="ECO:0000256" key="11">
    <source>
        <dbReference type="ARBA" id="ARBA00023289"/>
    </source>
</evidence>
<comment type="caution">
    <text evidence="19">The sequence shown here is derived from an EMBL/GenBank/DDBJ whole genome shotgun (WGS) entry which is preliminary data.</text>
</comment>
<comment type="subcellular location">
    <subcellularLocation>
        <location evidence="12">Endoplasmic reticulum membrane</location>
        <topology evidence="12">Lipid-anchor</topology>
        <orientation evidence="12">Cytoplasmic side</orientation>
    </subcellularLocation>
    <subcellularLocation>
        <location evidence="2">Golgi apparatus membrane</location>
        <topology evidence="2">Lipid-anchor</topology>
        <orientation evidence="2">Cytoplasmic side</orientation>
    </subcellularLocation>
    <subcellularLocation>
        <location evidence="1">Lysosome membrane</location>
        <topology evidence="1">Lipid-anchor</topology>
        <orientation evidence="1">Cytoplasmic side</orientation>
    </subcellularLocation>
</comment>
<evidence type="ECO:0000256" key="4">
    <source>
        <dbReference type="ARBA" id="ARBA00022723"/>
    </source>
</evidence>
<evidence type="ECO:0000256" key="7">
    <source>
        <dbReference type="ARBA" id="ARBA00022842"/>
    </source>
</evidence>
<dbReference type="GO" id="GO:0046872">
    <property type="term" value="F:metal ion binding"/>
    <property type="evidence" value="ECO:0007669"/>
    <property type="project" value="UniProtKB-KW"/>
</dbReference>
<dbReference type="NCBIfam" id="TIGR00231">
    <property type="entry name" value="small_GTP"/>
    <property type="match status" value="1"/>
</dbReference>
<dbReference type="InterPro" id="IPR005225">
    <property type="entry name" value="Small_GTP-bd"/>
</dbReference>
<dbReference type="InterPro" id="IPR027417">
    <property type="entry name" value="P-loop_NTPase"/>
</dbReference>
<comment type="function">
    <text evidence="15">Small GTPase that acts as an allosteric activator of the canonical mTORC1 complex, an evolutionarily conserved central nutrient sensor that stimulates anabolic reactions and macromolecule biosynthesis to promote cellular biomass generation and growth. In response to nutrients, growth factors or amino acids, specifically activates the protein kinase activity of MTOR, the catalytic component of the mTORC1 complex: acts by causing a conformational change that allows the alignment of residues in the active site of MTOR, thereby enhancing the phosphorylation of ribosomal protein S6 kinase (RPS6KB1 and RPS6KB2) and EIF4EBP1 (4E-BP1). RHEB is also required for localization of the TSC-TBC complex to lysosomal membranes. In response to starvation, RHEB is inactivated by the TSC-TBC complex, preventing activation of mTORC1. Has low intrinsic GTPase activity.</text>
</comment>
<evidence type="ECO:0000256" key="5">
    <source>
        <dbReference type="ARBA" id="ARBA00022741"/>
    </source>
</evidence>
<keyword evidence="10" id="KW-0449">Lipoprotein</keyword>
<evidence type="ECO:0000256" key="16">
    <source>
        <dbReference type="ARBA" id="ARBA00068300"/>
    </source>
</evidence>
<keyword evidence="11" id="KW-0636">Prenylation</keyword>
<evidence type="ECO:0000256" key="1">
    <source>
        <dbReference type="ARBA" id="ARBA00004122"/>
    </source>
</evidence>
<evidence type="ECO:0000256" key="14">
    <source>
        <dbReference type="ARBA" id="ARBA00049117"/>
    </source>
</evidence>
<evidence type="ECO:0000256" key="2">
    <source>
        <dbReference type="ARBA" id="ARBA00004444"/>
    </source>
</evidence>
<dbReference type="STRING" id="9838.ENSCDRP00005017302"/>
<dbReference type="Gene3D" id="3.40.50.300">
    <property type="entry name" value="P-loop containing nucleotide triphosphate hydrolases"/>
    <property type="match status" value="1"/>
</dbReference>
<dbReference type="SMART" id="SM00175">
    <property type="entry name" value="RAB"/>
    <property type="match status" value="1"/>
</dbReference>
<dbReference type="GO" id="GO:0005789">
    <property type="term" value="C:endoplasmic reticulum membrane"/>
    <property type="evidence" value="ECO:0007669"/>
    <property type="project" value="UniProtKB-SubCell"/>
</dbReference>
<sequence>MSFYKSELLGGTEEFGNTLQAGGDRRWESESEGAGRTHVLLIAQSVGGADVGDGVVWVFDVVLRRGKSSLTIQFVEGQFVDSYDPTIENTFTKLITVNGQEYHLQLVDTAGQGDDLQDEYSIFPQTYSIDINGYILVYSVTSIKSFEVIKVIHGKLLDMVGKVQIPIMLVGNKKDLHMERVISYEEGKALAESWNAAFLESSAKENQTAVDVFRRIILEAEKIDGAASQGKSSCSVM</sequence>